<proteinExistence type="predicted"/>
<keyword evidence="3" id="KW-1185">Reference proteome</keyword>
<feature type="non-terminal residue" evidence="2">
    <location>
        <position position="97"/>
    </location>
</feature>
<organism evidence="2 3">
    <name type="scientific">Colocasia esculenta</name>
    <name type="common">Wild taro</name>
    <name type="synonym">Arum esculentum</name>
    <dbReference type="NCBI Taxonomy" id="4460"/>
    <lineage>
        <taxon>Eukaryota</taxon>
        <taxon>Viridiplantae</taxon>
        <taxon>Streptophyta</taxon>
        <taxon>Embryophyta</taxon>
        <taxon>Tracheophyta</taxon>
        <taxon>Spermatophyta</taxon>
        <taxon>Magnoliopsida</taxon>
        <taxon>Liliopsida</taxon>
        <taxon>Araceae</taxon>
        <taxon>Aroideae</taxon>
        <taxon>Colocasieae</taxon>
        <taxon>Colocasia</taxon>
    </lineage>
</organism>
<evidence type="ECO:0000313" key="2">
    <source>
        <dbReference type="EMBL" id="MQM20208.1"/>
    </source>
</evidence>
<dbReference type="EMBL" id="NMUH01009585">
    <property type="protein sequence ID" value="MQM20208.1"/>
    <property type="molecule type" value="Genomic_DNA"/>
</dbReference>
<reference evidence="2" key="1">
    <citation type="submission" date="2017-07" db="EMBL/GenBank/DDBJ databases">
        <title>Taro Niue Genome Assembly and Annotation.</title>
        <authorList>
            <person name="Atibalentja N."/>
            <person name="Keating K."/>
            <person name="Fields C.J."/>
        </authorList>
    </citation>
    <scope>NUCLEOTIDE SEQUENCE</scope>
    <source>
        <strain evidence="2">Niue_2</strain>
        <tissue evidence="2">Leaf</tissue>
    </source>
</reference>
<protein>
    <recommendedName>
        <fullName evidence="4">Secreted protein</fullName>
    </recommendedName>
</protein>
<dbReference type="Proteomes" id="UP000652761">
    <property type="component" value="Unassembled WGS sequence"/>
</dbReference>
<feature type="signal peptide" evidence="1">
    <location>
        <begin position="1"/>
        <end position="21"/>
    </location>
</feature>
<evidence type="ECO:0000256" key="1">
    <source>
        <dbReference type="SAM" id="SignalP"/>
    </source>
</evidence>
<comment type="caution">
    <text evidence="2">The sequence shown here is derived from an EMBL/GenBank/DDBJ whole genome shotgun (WGS) entry which is preliminary data.</text>
</comment>
<dbReference type="AlphaFoldDB" id="A0A843XKC1"/>
<accession>A0A843XKC1</accession>
<feature type="chain" id="PRO_5032824315" description="Secreted protein" evidence="1">
    <location>
        <begin position="22"/>
        <end position="97"/>
    </location>
</feature>
<gene>
    <name evidence="2" type="ORF">Taro_053224</name>
</gene>
<keyword evidence="1" id="KW-0732">Signal</keyword>
<evidence type="ECO:0000313" key="3">
    <source>
        <dbReference type="Proteomes" id="UP000652761"/>
    </source>
</evidence>
<sequence length="97" mass="11048">MCCLVIGLCILVKVLPRIALCHFWQTFFPGVLCVCFGPPLCCPCGSKCAVWLGYVLARFSQASSWRFWWRFSPKLPCYSFLSFSFVPVRLCVSPWLG</sequence>
<name>A0A843XKC1_COLES</name>
<evidence type="ECO:0008006" key="4">
    <source>
        <dbReference type="Google" id="ProtNLM"/>
    </source>
</evidence>